<dbReference type="InterPro" id="IPR005119">
    <property type="entry name" value="LysR_subst-bd"/>
</dbReference>
<proteinExistence type="inferred from homology"/>
<dbReference type="RefSeq" id="WP_170941155.1">
    <property type="nucleotide sequence ID" value="NZ_FZON01000064.1"/>
</dbReference>
<feature type="domain" description="LysR substrate-binding" evidence="4">
    <location>
        <begin position="26"/>
        <end position="198"/>
    </location>
</feature>
<dbReference type="SUPFAM" id="SSF53850">
    <property type="entry name" value="Periplasmic binding protein-like II"/>
    <property type="match status" value="1"/>
</dbReference>
<dbReference type="AlphaFoldDB" id="A0A239KG66"/>
<name>A0A239KG66_9RHOB</name>
<evidence type="ECO:0000256" key="1">
    <source>
        <dbReference type="ARBA" id="ARBA00009437"/>
    </source>
</evidence>
<organism evidence="5 6">
    <name type="scientific">Antarctobacter heliothermus</name>
    <dbReference type="NCBI Taxonomy" id="74033"/>
    <lineage>
        <taxon>Bacteria</taxon>
        <taxon>Pseudomonadati</taxon>
        <taxon>Pseudomonadota</taxon>
        <taxon>Alphaproteobacteria</taxon>
        <taxon>Rhodobacterales</taxon>
        <taxon>Roseobacteraceae</taxon>
        <taxon>Antarctobacter</taxon>
    </lineage>
</organism>
<keyword evidence="2" id="KW-0805">Transcription regulation</keyword>
<evidence type="ECO:0000313" key="6">
    <source>
        <dbReference type="Proteomes" id="UP000198440"/>
    </source>
</evidence>
<reference evidence="5 6" key="1">
    <citation type="submission" date="2017-06" db="EMBL/GenBank/DDBJ databases">
        <authorList>
            <person name="Kim H.J."/>
            <person name="Triplett B.A."/>
        </authorList>
    </citation>
    <scope>NUCLEOTIDE SEQUENCE [LARGE SCALE GENOMIC DNA]</scope>
    <source>
        <strain evidence="5 6">DSM 11445</strain>
    </source>
</reference>
<dbReference type="EMBL" id="FZON01000064">
    <property type="protein sequence ID" value="SNT16633.1"/>
    <property type="molecule type" value="Genomic_DNA"/>
</dbReference>
<evidence type="ECO:0000313" key="5">
    <source>
        <dbReference type="EMBL" id="SNT16633.1"/>
    </source>
</evidence>
<protein>
    <submittedName>
        <fullName evidence="5">LysR substrate binding domain-containing protein</fullName>
    </submittedName>
</protein>
<keyword evidence="3" id="KW-0804">Transcription</keyword>
<dbReference type="Gene3D" id="3.40.190.290">
    <property type="match status" value="1"/>
</dbReference>
<dbReference type="GO" id="GO:0006355">
    <property type="term" value="P:regulation of DNA-templated transcription"/>
    <property type="evidence" value="ECO:0007669"/>
    <property type="project" value="TreeGrafter"/>
</dbReference>
<dbReference type="PANTHER" id="PTHR30126:SF91">
    <property type="entry name" value="LYSR FAMILY TRANSCRIPTIONAL REGULATOR"/>
    <property type="match status" value="1"/>
</dbReference>
<dbReference type="Pfam" id="PF03466">
    <property type="entry name" value="LysR_substrate"/>
    <property type="match status" value="1"/>
</dbReference>
<evidence type="ECO:0000256" key="2">
    <source>
        <dbReference type="ARBA" id="ARBA00023015"/>
    </source>
</evidence>
<dbReference type="GO" id="GO:0000976">
    <property type="term" value="F:transcription cis-regulatory region binding"/>
    <property type="evidence" value="ECO:0007669"/>
    <property type="project" value="TreeGrafter"/>
</dbReference>
<evidence type="ECO:0000256" key="3">
    <source>
        <dbReference type="ARBA" id="ARBA00023163"/>
    </source>
</evidence>
<sequence length="207" mass="22707">MELAADFRIGKSGRISCGINGALTIFPTVSVEIFSTGPADTGALLKEGRADLGLMIEQESYPSGFQFRGVGHSTIVPVCAPEHPLAGCLNPGYADLRQYRQIILHSQYHRPDDLTEEIKSPTIWHAESPEMIAALVMRGLGWAELPLPSVSHHLAEGSLMRMACAFQQSDAHKGIDVIWTERRALGRAGQWFRDQLLAVPQADWCGE</sequence>
<accession>A0A239KG66</accession>
<dbReference type="PANTHER" id="PTHR30126">
    <property type="entry name" value="HTH-TYPE TRANSCRIPTIONAL REGULATOR"/>
    <property type="match status" value="1"/>
</dbReference>
<comment type="similarity">
    <text evidence="1">Belongs to the LysR transcriptional regulatory family.</text>
</comment>
<dbReference type="CDD" id="cd05466">
    <property type="entry name" value="PBP2_LTTR_substrate"/>
    <property type="match status" value="1"/>
</dbReference>
<gene>
    <name evidence="5" type="ORF">SAMN04488078_106425</name>
</gene>
<evidence type="ECO:0000259" key="4">
    <source>
        <dbReference type="Pfam" id="PF03466"/>
    </source>
</evidence>
<dbReference type="Proteomes" id="UP000198440">
    <property type="component" value="Unassembled WGS sequence"/>
</dbReference>